<sequence length="307" mass="35852">MLKIGVLGLGNIAQKAYLPTYVQYQNRATFYFATRNDEVLQHLKAKYQLQHTYHTLDELIDQKIDACFIHTATNSHYELIKQCLLNGIHVYVDKPVSEKQEQVEELFQLAKEKQCHLQVGFNRRKAPFVQKLKAIPEKRILHLSKNRLAHSREVGFEIFDLFLHLVDTAVYLLDEPIEQMTSHIQTLPDGLLSFASMTLHTQNSLAHLTMDMYSGSNQEKYSLTSKQGTYQVNNLVEWIEEVNQQKTYQTFNDWDTTLYKRGFESVVSDFLDTLEQAKPIDIDNYQLAILSHRLCTDMLRQYNQEKK</sequence>
<protein>
    <submittedName>
        <fullName evidence="3">Uncharacterized protein</fullName>
    </submittedName>
</protein>
<accession>S0KJC1</accession>
<gene>
    <name evidence="3" type="ORF">I568_00669</name>
</gene>
<dbReference type="Pfam" id="PF21378">
    <property type="entry name" value="YceM-like_C"/>
    <property type="match status" value="1"/>
</dbReference>
<dbReference type="Gene3D" id="3.40.50.720">
    <property type="entry name" value="NAD(P)-binding Rossmann-like Domain"/>
    <property type="match status" value="1"/>
</dbReference>
<dbReference type="PATRIC" id="fig|1121865.3.peg.70"/>
<dbReference type="STRING" id="1121865.OMW_00075"/>
<comment type="caution">
    <text evidence="3">The sequence shown here is derived from an EMBL/GenBank/DDBJ whole genome shotgun (WGS) entry which is preliminary data.</text>
</comment>
<dbReference type="OrthoDB" id="9815825at2"/>
<dbReference type="Gene3D" id="3.30.360.10">
    <property type="entry name" value="Dihydrodipicolinate Reductase, domain 2"/>
    <property type="match status" value="1"/>
</dbReference>
<feature type="domain" description="Gfo/Idh/MocA-like oxidoreductase N-terminal" evidence="1">
    <location>
        <begin position="2"/>
        <end position="121"/>
    </location>
</feature>
<evidence type="ECO:0000259" key="2">
    <source>
        <dbReference type="Pfam" id="PF21378"/>
    </source>
</evidence>
<dbReference type="InterPro" id="IPR000683">
    <property type="entry name" value="Gfo/Idh/MocA-like_OxRdtase_N"/>
</dbReference>
<dbReference type="RefSeq" id="WP_016182246.1">
    <property type="nucleotide sequence ID" value="NZ_JXKI01000007.1"/>
</dbReference>
<proteinExistence type="predicted"/>
<dbReference type="SUPFAM" id="SSF51735">
    <property type="entry name" value="NAD(P)-binding Rossmann-fold domains"/>
    <property type="match status" value="1"/>
</dbReference>
<organism evidence="3 4">
    <name type="scientific">Enterococcus columbae DSM 7374 = ATCC 51263</name>
    <dbReference type="NCBI Taxonomy" id="1121865"/>
    <lineage>
        <taxon>Bacteria</taxon>
        <taxon>Bacillati</taxon>
        <taxon>Bacillota</taxon>
        <taxon>Bacilli</taxon>
        <taxon>Lactobacillales</taxon>
        <taxon>Enterococcaceae</taxon>
        <taxon>Enterococcus</taxon>
    </lineage>
</organism>
<evidence type="ECO:0000313" key="3">
    <source>
        <dbReference type="EMBL" id="EOW84182.1"/>
    </source>
</evidence>
<dbReference type="InterPro" id="IPR048477">
    <property type="entry name" value="YceM-like_C"/>
</dbReference>
<dbReference type="GO" id="GO:0000166">
    <property type="term" value="F:nucleotide binding"/>
    <property type="evidence" value="ECO:0007669"/>
    <property type="project" value="InterPro"/>
</dbReference>
<dbReference type="Proteomes" id="UP000014113">
    <property type="component" value="Unassembled WGS sequence"/>
</dbReference>
<dbReference type="SUPFAM" id="SSF55347">
    <property type="entry name" value="Glyceraldehyde-3-phosphate dehydrogenase-like, C-terminal domain"/>
    <property type="match status" value="1"/>
</dbReference>
<dbReference type="AlphaFoldDB" id="S0KJC1"/>
<name>S0KJC1_9ENTE</name>
<evidence type="ECO:0000259" key="1">
    <source>
        <dbReference type="Pfam" id="PF01408"/>
    </source>
</evidence>
<dbReference type="PANTHER" id="PTHR43708:SF4">
    <property type="entry name" value="OXIDOREDUCTASE YCEM-RELATED"/>
    <property type="match status" value="1"/>
</dbReference>
<dbReference type="Pfam" id="PF01408">
    <property type="entry name" value="GFO_IDH_MocA"/>
    <property type="match status" value="1"/>
</dbReference>
<keyword evidence="4" id="KW-1185">Reference proteome</keyword>
<feature type="domain" description="YceM-like C-terminal" evidence="2">
    <location>
        <begin position="131"/>
        <end position="241"/>
    </location>
</feature>
<evidence type="ECO:0000313" key="4">
    <source>
        <dbReference type="Proteomes" id="UP000014113"/>
    </source>
</evidence>
<dbReference type="EMBL" id="ASWJ01000004">
    <property type="protein sequence ID" value="EOW84182.1"/>
    <property type="molecule type" value="Genomic_DNA"/>
</dbReference>
<dbReference type="eggNOG" id="COG0673">
    <property type="taxonomic scope" value="Bacteria"/>
</dbReference>
<dbReference type="InterPro" id="IPR036291">
    <property type="entry name" value="NAD(P)-bd_dom_sf"/>
</dbReference>
<dbReference type="InterPro" id="IPR051317">
    <property type="entry name" value="Gfo/Idh/MocA_oxidoreduct"/>
</dbReference>
<reference evidence="3 4" key="1">
    <citation type="submission" date="2013-03" db="EMBL/GenBank/DDBJ databases">
        <title>The Genome Sequence of Enterococcus columbae ATCC_51263 (PacBio/Illumina hybrid assembly).</title>
        <authorList>
            <consortium name="The Broad Institute Genomics Platform"/>
            <consortium name="The Broad Institute Genome Sequencing Center for Infectious Disease"/>
            <person name="Earl A."/>
            <person name="Russ C."/>
            <person name="Gilmore M."/>
            <person name="Surin D."/>
            <person name="Walker B."/>
            <person name="Young S."/>
            <person name="Zeng Q."/>
            <person name="Gargeya S."/>
            <person name="Fitzgerald M."/>
            <person name="Haas B."/>
            <person name="Abouelleil A."/>
            <person name="Allen A.W."/>
            <person name="Alvarado L."/>
            <person name="Arachchi H.M."/>
            <person name="Berlin A.M."/>
            <person name="Chapman S.B."/>
            <person name="Gainer-Dewar J."/>
            <person name="Goldberg J."/>
            <person name="Griggs A."/>
            <person name="Gujja S."/>
            <person name="Hansen M."/>
            <person name="Howarth C."/>
            <person name="Imamovic A."/>
            <person name="Ireland A."/>
            <person name="Larimer J."/>
            <person name="McCowan C."/>
            <person name="Murphy C."/>
            <person name="Pearson M."/>
            <person name="Poon T.W."/>
            <person name="Priest M."/>
            <person name="Roberts A."/>
            <person name="Saif S."/>
            <person name="Shea T."/>
            <person name="Sisk P."/>
            <person name="Sykes S."/>
            <person name="Wortman J."/>
            <person name="Nusbaum C."/>
            <person name="Birren B."/>
        </authorList>
    </citation>
    <scope>NUCLEOTIDE SEQUENCE [LARGE SCALE GENOMIC DNA]</scope>
    <source>
        <strain evidence="3 4">ATCC 51263</strain>
    </source>
</reference>
<dbReference type="PANTHER" id="PTHR43708">
    <property type="entry name" value="CONSERVED EXPRESSED OXIDOREDUCTASE (EUROFUNG)"/>
    <property type="match status" value="1"/>
</dbReference>